<accession>A0A0C3RY59</accession>
<proteinExistence type="predicted"/>
<evidence type="ECO:0000313" key="2">
    <source>
        <dbReference type="Proteomes" id="UP000053257"/>
    </source>
</evidence>
<feature type="non-terminal residue" evidence="1">
    <location>
        <position position="1"/>
    </location>
</feature>
<protein>
    <submittedName>
        <fullName evidence="1">Uncharacterized protein</fullName>
    </submittedName>
</protein>
<organism evidence="1 2">
    <name type="scientific">Phlebiopsis gigantea (strain 11061_1 CR5-6)</name>
    <name type="common">White-rot fungus</name>
    <name type="synonym">Peniophora gigantea</name>
    <dbReference type="NCBI Taxonomy" id="745531"/>
    <lineage>
        <taxon>Eukaryota</taxon>
        <taxon>Fungi</taxon>
        <taxon>Dikarya</taxon>
        <taxon>Basidiomycota</taxon>
        <taxon>Agaricomycotina</taxon>
        <taxon>Agaricomycetes</taxon>
        <taxon>Polyporales</taxon>
        <taxon>Phanerochaetaceae</taxon>
        <taxon>Phlebiopsis</taxon>
    </lineage>
</organism>
<dbReference type="STRING" id="745531.A0A0C3RY59"/>
<reference evidence="1 2" key="1">
    <citation type="journal article" date="2014" name="PLoS Genet.">
        <title>Analysis of the Phlebiopsis gigantea genome, transcriptome and secretome provides insight into its pioneer colonization strategies of wood.</title>
        <authorList>
            <person name="Hori C."/>
            <person name="Ishida T."/>
            <person name="Igarashi K."/>
            <person name="Samejima M."/>
            <person name="Suzuki H."/>
            <person name="Master E."/>
            <person name="Ferreira P."/>
            <person name="Ruiz-Duenas F.J."/>
            <person name="Held B."/>
            <person name="Canessa P."/>
            <person name="Larrondo L.F."/>
            <person name="Schmoll M."/>
            <person name="Druzhinina I.S."/>
            <person name="Kubicek C.P."/>
            <person name="Gaskell J.A."/>
            <person name="Kersten P."/>
            <person name="St John F."/>
            <person name="Glasner J."/>
            <person name="Sabat G."/>
            <person name="Splinter BonDurant S."/>
            <person name="Syed K."/>
            <person name="Yadav J."/>
            <person name="Mgbeahuruike A.C."/>
            <person name="Kovalchuk A."/>
            <person name="Asiegbu F.O."/>
            <person name="Lackner G."/>
            <person name="Hoffmeister D."/>
            <person name="Rencoret J."/>
            <person name="Gutierrez A."/>
            <person name="Sun H."/>
            <person name="Lindquist E."/>
            <person name="Barry K."/>
            <person name="Riley R."/>
            <person name="Grigoriev I.V."/>
            <person name="Henrissat B."/>
            <person name="Kues U."/>
            <person name="Berka R.M."/>
            <person name="Martinez A.T."/>
            <person name="Covert S.F."/>
            <person name="Blanchette R.A."/>
            <person name="Cullen D."/>
        </authorList>
    </citation>
    <scope>NUCLEOTIDE SEQUENCE [LARGE SCALE GENOMIC DNA]</scope>
    <source>
        <strain evidence="1 2">11061_1 CR5-6</strain>
    </source>
</reference>
<dbReference type="EMBL" id="KN840995">
    <property type="protein sequence ID" value="KIP01057.1"/>
    <property type="molecule type" value="Genomic_DNA"/>
</dbReference>
<name>A0A0C3RY59_PHLG1</name>
<keyword evidence="2" id="KW-1185">Reference proteome</keyword>
<dbReference type="InterPro" id="IPR041078">
    <property type="entry name" value="Plavaka"/>
</dbReference>
<dbReference type="HOGENOM" id="CLU_006344_12_2_1"/>
<dbReference type="Proteomes" id="UP000053257">
    <property type="component" value="Unassembled WGS sequence"/>
</dbReference>
<dbReference type="AlphaFoldDB" id="A0A0C3RY59"/>
<gene>
    <name evidence="1" type="ORF">PHLGIDRAFT_53274</name>
</gene>
<sequence>ILSPLKNAGSDGVAMASGDGLVRRCHPIFAASICDYMDQIAIVGCKMGECPTCEVPSDCLGDNQKYGLRKLEEILEALHTIETDPAHFLRACRDAGVKPIIHPFWEDLPYCDIHLCITPDILHQLLQGLIKHLTSWIKTAYNRFELDARCQALPPNSHVRQFLKGITPLSKLTGKEHHDIARILLGLIIDMKLPDGISQIEVLKATRAMLDFLFLAQYPVHSTESLNLLKDALDRFHASKHIFIELGIRTDFNLPKLHSLLHYIEKIPWLGTTDNFNTEYTERLHIDFAKNAYDATNHKDEFPQMTLWLERKEKILQFESYVHWRKNG</sequence>
<evidence type="ECO:0000313" key="1">
    <source>
        <dbReference type="EMBL" id="KIP01057.1"/>
    </source>
</evidence>
<feature type="non-terminal residue" evidence="1">
    <location>
        <position position="328"/>
    </location>
</feature>
<dbReference type="OrthoDB" id="3252362at2759"/>
<dbReference type="Pfam" id="PF18759">
    <property type="entry name" value="Plavaka"/>
    <property type="match status" value="1"/>
</dbReference>